<evidence type="ECO:0000313" key="4">
    <source>
        <dbReference type="EMBL" id="QMU98621.1"/>
    </source>
</evidence>
<dbReference type="Gene3D" id="3.40.50.1820">
    <property type="entry name" value="alpha/beta hydrolase"/>
    <property type="match status" value="1"/>
</dbReference>
<feature type="active site" description="Charge relay system" evidence="1">
    <location>
        <position position="302"/>
    </location>
</feature>
<dbReference type="Pfam" id="PF05448">
    <property type="entry name" value="AXE1"/>
    <property type="match status" value="1"/>
</dbReference>
<dbReference type="RefSeq" id="WP_182255697.1">
    <property type="nucleotide sequence ID" value="NZ_CP043732.1"/>
</dbReference>
<dbReference type="SUPFAM" id="SSF53474">
    <property type="entry name" value="alpha/beta-Hydrolases"/>
    <property type="match status" value="1"/>
</dbReference>
<dbReference type="PANTHER" id="PTHR40111:SF1">
    <property type="entry name" value="CEPHALOSPORIN-C DEACETYLASE"/>
    <property type="match status" value="1"/>
</dbReference>
<name>A0A7D8AEY6_9MICO</name>
<dbReference type="GO" id="GO:0052689">
    <property type="term" value="F:carboxylic ester hydrolase activity"/>
    <property type="evidence" value="ECO:0007669"/>
    <property type="project" value="TreeGrafter"/>
</dbReference>
<dbReference type="InterPro" id="IPR008391">
    <property type="entry name" value="AXE1_dom"/>
</dbReference>
<dbReference type="AlphaFoldDB" id="A0A7D8AEY6"/>
<feature type="domain" description="Acetyl xylan esterase" evidence="3">
    <location>
        <begin position="1"/>
        <end position="317"/>
    </location>
</feature>
<dbReference type="GO" id="GO:0005976">
    <property type="term" value="P:polysaccharide metabolic process"/>
    <property type="evidence" value="ECO:0007669"/>
    <property type="project" value="TreeGrafter"/>
</dbReference>
<dbReference type="Proteomes" id="UP000515708">
    <property type="component" value="Chromosome"/>
</dbReference>
<protein>
    <submittedName>
        <fullName evidence="4">Acetylxylan esterase</fullName>
    </submittedName>
</protein>
<evidence type="ECO:0000313" key="5">
    <source>
        <dbReference type="Proteomes" id="UP000515708"/>
    </source>
</evidence>
<dbReference type="InterPro" id="IPR029058">
    <property type="entry name" value="AB_hydrolase_fold"/>
</dbReference>
<reference evidence="4 5" key="1">
    <citation type="journal article" date="2020" name="Front. Microbiol.">
        <title>Design of Bacterial Strain-Specific qPCR Assays Using NGS Data and Publicly Available Resources and Its Application to Track Biocontrol Strains.</title>
        <authorList>
            <person name="Hernandez I."/>
            <person name="Sant C."/>
            <person name="Martinez R."/>
            <person name="Fernandez C."/>
        </authorList>
    </citation>
    <scope>NUCLEOTIDE SEQUENCE [LARGE SCALE GENOMIC DNA]</scope>
    <source>
        <strain evidence="4 5">B24</strain>
    </source>
</reference>
<gene>
    <name evidence="4" type="ORF">FVO59_06065</name>
</gene>
<organism evidence="4 5">
    <name type="scientific">Microbacterium esteraromaticum</name>
    <dbReference type="NCBI Taxonomy" id="57043"/>
    <lineage>
        <taxon>Bacteria</taxon>
        <taxon>Bacillati</taxon>
        <taxon>Actinomycetota</taxon>
        <taxon>Actinomycetes</taxon>
        <taxon>Micrococcales</taxon>
        <taxon>Microbacteriaceae</taxon>
        <taxon>Microbacterium</taxon>
    </lineage>
</organism>
<feature type="binding site" evidence="2">
    <location>
        <position position="91"/>
    </location>
    <ligand>
        <name>substrate</name>
    </ligand>
</feature>
<evidence type="ECO:0000256" key="2">
    <source>
        <dbReference type="PIRSR" id="PIRSR639069-2"/>
    </source>
</evidence>
<dbReference type="InterPro" id="IPR039069">
    <property type="entry name" value="CE7"/>
</dbReference>
<accession>A0A7D8AEY6</accession>
<dbReference type="PANTHER" id="PTHR40111">
    <property type="entry name" value="CEPHALOSPORIN-C DEACETYLASE"/>
    <property type="match status" value="1"/>
</dbReference>
<sequence length="321" mass="34798">MALTDLPLDQLRAFRPEVAEPDDFDQFWSRTLSESRALAGDPAVRSVNGPITEVVVEDLTFTGFAGEPIHGWIIRPRTATALPAVVEYIGYNGGRGAPSDHLKWAASGYVHVVMDTRGQGSGWGSGGRTPDPHGSDPAVAGFMTRGISHPDGYFYRRVFTDAVLLIDAVKTLPFVDPARIAVTGVSQGGGISLAAAGLHAGVRAVLPDVPYLCHFRRSATIATQFPFREIERYLSVHRDRVDAVFDTLSYFDGVNFARRIVAPALFSVALMDDIVPPSGVFAAFNHCASSDAEIEVYEFNGHEGGQAVQWARQADWLLGRI</sequence>
<dbReference type="EMBL" id="CP043732">
    <property type="protein sequence ID" value="QMU98621.1"/>
    <property type="molecule type" value="Genomic_DNA"/>
</dbReference>
<evidence type="ECO:0000259" key="3">
    <source>
        <dbReference type="Pfam" id="PF05448"/>
    </source>
</evidence>
<feature type="active site" description="Charge relay system" evidence="1">
    <location>
        <position position="272"/>
    </location>
</feature>
<evidence type="ECO:0000256" key="1">
    <source>
        <dbReference type="PIRSR" id="PIRSR639069-1"/>
    </source>
</evidence>
<feature type="active site" description="Nucleophile" evidence="1">
    <location>
        <position position="186"/>
    </location>
</feature>
<proteinExistence type="predicted"/>